<evidence type="ECO:0008006" key="4">
    <source>
        <dbReference type="Google" id="ProtNLM"/>
    </source>
</evidence>
<protein>
    <recommendedName>
        <fullName evidence="4">Dienelactone hydrolase domain-containing protein</fullName>
    </recommendedName>
</protein>
<dbReference type="PANTHER" id="PTHR43037">
    <property type="entry name" value="UNNAMED PRODUCT-RELATED"/>
    <property type="match status" value="1"/>
</dbReference>
<dbReference type="EMBL" id="UINC01023990">
    <property type="protein sequence ID" value="SVA96775.1"/>
    <property type="molecule type" value="Genomic_DNA"/>
</dbReference>
<keyword evidence="2" id="KW-0378">Hydrolase</keyword>
<dbReference type="InterPro" id="IPR029058">
    <property type="entry name" value="AB_hydrolase_fold"/>
</dbReference>
<reference evidence="3" key="1">
    <citation type="submission" date="2018-05" db="EMBL/GenBank/DDBJ databases">
        <authorList>
            <person name="Lanie J.A."/>
            <person name="Ng W.-L."/>
            <person name="Kazmierczak K.M."/>
            <person name="Andrzejewski T.M."/>
            <person name="Davidsen T.M."/>
            <person name="Wayne K.J."/>
            <person name="Tettelin H."/>
            <person name="Glass J.I."/>
            <person name="Rusch D."/>
            <person name="Podicherti R."/>
            <person name="Tsui H.-C.T."/>
            <person name="Winkler M.E."/>
        </authorList>
    </citation>
    <scope>NUCLEOTIDE SEQUENCE</scope>
</reference>
<proteinExistence type="predicted"/>
<keyword evidence="1" id="KW-0732">Signal</keyword>
<dbReference type="AlphaFoldDB" id="A0A382A5F5"/>
<evidence type="ECO:0000256" key="1">
    <source>
        <dbReference type="ARBA" id="ARBA00022729"/>
    </source>
</evidence>
<sequence length="426" mass="48566">MKLGCIFLRHNPVKISWLLTVISISALPYTCVLAADTESQQELVAGFWTSTNETERLAMEAQLIEGARDTAELYHWFKTGPHFSIDVPKGQQESLRVAGDGTRFPYVYLIPESYNPEHSYPVEFMLHGGVSRPEWEPGGGWWRRGYESLKQEDRIVVVPASWEQAFWWHENQAENLPAILKELKRTYNVDENRVTLSGVSDGGTGAYFFAFKQPTEWAAFFPYIGHPGVLRNSQGGGGYRLYFENLMTKPLYIVNGELDRLYPASSLQGFIKILGETGVEHVFKAIKGGGHDTRWLPGETTFIEEFKLEHPRDPLPERIRWVADRIDKFNRNSWIQIDGLSRTPGLLDVRREDNLFVVSARGVSRFTLLLNPEEVDFSQPILVNVNGTNVMAENVGENKETLLKWAQKDLDRKMLFTAELNVQVPD</sequence>
<dbReference type="PANTHER" id="PTHR43037:SF5">
    <property type="entry name" value="FERULOYL ESTERASE"/>
    <property type="match status" value="1"/>
</dbReference>
<accession>A0A382A5F5</accession>
<organism evidence="3">
    <name type="scientific">marine metagenome</name>
    <dbReference type="NCBI Taxonomy" id="408172"/>
    <lineage>
        <taxon>unclassified sequences</taxon>
        <taxon>metagenomes</taxon>
        <taxon>ecological metagenomes</taxon>
    </lineage>
</organism>
<dbReference type="SUPFAM" id="SSF53474">
    <property type="entry name" value="alpha/beta-Hydrolases"/>
    <property type="match status" value="1"/>
</dbReference>
<dbReference type="InterPro" id="IPR050955">
    <property type="entry name" value="Plant_Biomass_Hydrol_Est"/>
</dbReference>
<evidence type="ECO:0000313" key="3">
    <source>
        <dbReference type="EMBL" id="SVA96775.1"/>
    </source>
</evidence>
<dbReference type="Gene3D" id="3.40.50.1820">
    <property type="entry name" value="alpha/beta hydrolase"/>
    <property type="match status" value="1"/>
</dbReference>
<dbReference type="GO" id="GO:0016787">
    <property type="term" value="F:hydrolase activity"/>
    <property type="evidence" value="ECO:0007669"/>
    <property type="project" value="UniProtKB-KW"/>
</dbReference>
<name>A0A382A5F5_9ZZZZ</name>
<evidence type="ECO:0000256" key="2">
    <source>
        <dbReference type="ARBA" id="ARBA00022801"/>
    </source>
</evidence>
<gene>
    <name evidence="3" type="ORF">METZ01_LOCUS149629</name>
</gene>